<evidence type="ECO:0000256" key="1">
    <source>
        <dbReference type="SAM" id="MobiDB-lite"/>
    </source>
</evidence>
<feature type="compositionally biased region" description="Basic and acidic residues" evidence="1">
    <location>
        <begin position="25"/>
        <end position="41"/>
    </location>
</feature>
<protein>
    <submittedName>
        <fullName evidence="2">Uncharacterized protein</fullName>
    </submittedName>
</protein>
<sequence length="66" mass="7574">HGRRLRGVAWPAASGRRQALHRRRDAPARDPGRLARHGHPEEPEEVLFLDGLGPHLRREDFLRKGL</sequence>
<feature type="non-terminal residue" evidence="2">
    <location>
        <position position="1"/>
    </location>
</feature>
<organism evidence="2">
    <name type="scientific">uncultured Rubrobacteraceae bacterium</name>
    <dbReference type="NCBI Taxonomy" id="349277"/>
    <lineage>
        <taxon>Bacteria</taxon>
        <taxon>Bacillati</taxon>
        <taxon>Actinomycetota</taxon>
        <taxon>Rubrobacteria</taxon>
        <taxon>Rubrobacterales</taxon>
        <taxon>Rubrobacteraceae</taxon>
        <taxon>environmental samples</taxon>
    </lineage>
</organism>
<gene>
    <name evidence="2" type="ORF">AVDCRST_MAG14-2205</name>
</gene>
<evidence type="ECO:0000313" key="2">
    <source>
        <dbReference type="EMBL" id="CAA9459640.1"/>
    </source>
</evidence>
<name>A0A6J4R5E7_9ACTN</name>
<reference evidence="2" key="1">
    <citation type="submission" date="2020-02" db="EMBL/GenBank/DDBJ databases">
        <authorList>
            <person name="Meier V. D."/>
        </authorList>
    </citation>
    <scope>NUCLEOTIDE SEQUENCE</scope>
    <source>
        <strain evidence="2">AVDCRST_MAG14</strain>
    </source>
</reference>
<dbReference type="AlphaFoldDB" id="A0A6J4R5E7"/>
<proteinExistence type="predicted"/>
<feature type="region of interest" description="Disordered" evidence="1">
    <location>
        <begin position="1"/>
        <end position="42"/>
    </location>
</feature>
<dbReference type="EMBL" id="CADCVG010000090">
    <property type="protein sequence ID" value="CAA9459640.1"/>
    <property type="molecule type" value="Genomic_DNA"/>
</dbReference>
<feature type="non-terminal residue" evidence="2">
    <location>
        <position position="66"/>
    </location>
</feature>
<accession>A0A6J4R5E7</accession>